<protein>
    <recommendedName>
        <fullName evidence="4">AtpZ/AtpI family protein</fullName>
    </recommendedName>
</protein>
<feature type="transmembrane region" description="Helical" evidence="1">
    <location>
        <begin position="69"/>
        <end position="91"/>
    </location>
</feature>
<evidence type="ECO:0008006" key="4">
    <source>
        <dbReference type="Google" id="ProtNLM"/>
    </source>
</evidence>
<comment type="caution">
    <text evidence="2">The sequence shown here is derived from an EMBL/GenBank/DDBJ whole genome shotgun (WGS) entry which is preliminary data.</text>
</comment>
<keyword evidence="1" id="KW-1133">Transmembrane helix</keyword>
<accession>A0A0G0N931</accession>
<sequence>MRIKLTFPRNYVKIDTVAIEKESETRSTSPSWQPGIQLFLRLSGWIGGPVLIAVVIGKALDARYHTDPWLFLLSVGIAFVVSTFAIIHYGLKEMKRIDAEMSATRPKTQNNDNTA</sequence>
<evidence type="ECO:0000313" key="2">
    <source>
        <dbReference type="EMBL" id="KKR12664.1"/>
    </source>
</evidence>
<name>A0A0G0N931_9BACT</name>
<gene>
    <name evidence="2" type="ORF">UT41_C0001G0208</name>
</gene>
<proteinExistence type="predicted"/>
<keyword evidence="1" id="KW-0472">Membrane</keyword>
<dbReference type="Proteomes" id="UP000034665">
    <property type="component" value="Unassembled WGS sequence"/>
</dbReference>
<feature type="transmembrane region" description="Helical" evidence="1">
    <location>
        <begin position="38"/>
        <end position="57"/>
    </location>
</feature>
<evidence type="ECO:0000313" key="3">
    <source>
        <dbReference type="Proteomes" id="UP000034665"/>
    </source>
</evidence>
<dbReference type="EMBL" id="LBWR01000001">
    <property type="protein sequence ID" value="KKR12664.1"/>
    <property type="molecule type" value="Genomic_DNA"/>
</dbReference>
<dbReference type="AlphaFoldDB" id="A0A0G0N931"/>
<evidence type="ECO:0000256" key="1">
    <source>
        <dbReference type="SAM" id="Phobius"/>
    </source>
</evidence>
<dbReference type="STRING" id="1619013.UT41_C0001G0208"/>
<keyword evidence="1" id="KW-0812">Transmembrane</keyword>
<reference evidence="2 3" key="1">
    <citation type="journal article" date="2015" name="Nature">
        <title>rRNA introns, odd ribosomes, and small enigmatic genomes across a large radiation of phyla.</title>
        <authorList>
            <person name="Brown C.T."/>
            <person name="Hug L.A."/>
            <person name="Thomas B.C."/>
            <person name="Sharon I."/>
            <person name="Castelle C.J."/>
            <person name="Singh A."/>
            <person name="Wilkins M.J."/>
            <person name="Williams K.H."/>
            <person name="Banfield J.F."/>
        </authorList>
    </citation>
    <scope>NUCLEOTIDE SEQUENCE [LARGE SCALE GENOMIC DNA]</scope>
</reference>
<organism evidence="2 3">
    <name type="scientific">Candidatus Wolfebacteria bacterium GW2011_GWC2_39_22</name>
    <dbReference type="NCBI Taxonomy" id="1619013"/>
    <lineage>
        <taxon>Bacteria</taxon>
        <taxon>Candidatus Wolfeibacteriota</taxon>
    </lineage>
</organism>